<dbReference type="FunFam" id="1.10.1420.10:FF:000007">
    <property type="entry name" value="DNA mismatch repair protein MutS"/>
    <property type="match status" value="1"/>
</dbReference>
<evidence type="ECO:0000256" key="9">
    <source>
        <dbReference type="HAMAP-Rule" id="MF_00096"/>
    </source>
</evidence>
<dbReference type="PROSITE" id="PS00486">
    <property type="entry name" value="DNA_MISMATCH_REPAIR_2"/>
    <property type="match status" value="1"/>
</dbReference>
<dbReference type="NCBIfam" id="TIGR01070">
    <property type="entry name" value="mutS1"/>
    <property type="match status" value="1"/>
</dbReference>
<dbReference type="GO" id="GO:0140664">
    <property type="term" value="F:ATP-dependent DNA damage sensor activity"/>
    <property type="evidence" value="ECO:0007669"/>
    <property type="project" value="InterPro"/>
</dbReference>
<dbReference type="InterPro" id="IPR016151">
    <property type="entry name" value="DNA_mismatch_repair_MutS_N"/>
</dbReference>
<dbReference type="SMART" id="SM00534">
    <property type="entry name" value="MUTSac"/>
    <property type="match status" value="1"/>
</dbReference>
<dbReference type="SUPFAM" id="SSF52540">
    <property type="entry name" value="P-loop containing nucleoside triphosphate hydrolases"/>
    <property type="match status" value="1"/>
</dbReference>
<dbReference type="Pfam" id="PF00488">
    <property type="entry name" value="MutS_V"/>
    <property type="match status" value="1"/>
</dbReference>
<evidence type="ECO:0000259" key="11">
    <source>
        <dbReference type="PROSITE" id="PS00486"/>
    </source>
</evidence>
<dbReference type="EMBL" id="FXTU01000010">
    <property type="protein sequence ID" value="SMP34005.1"/>
    <property type="molecule type" value="Genomic_DNA"/>
</dbReference>
<dbReference type="Proteomes" id="UP001157946">
    <property type="component" value="Unassembled WGS sequence"/>
</dbReference>
<dbReference type="Pfam" id="PF05188">
    <property type="entry name" value="MutS_II"/>
    <property type="match status" value="1"/>
</dbReference>
<dbReference type="AlphaFoldDB" id="A0AA46AH14"/>
<comment type="caution">
    <text evidence="12">The sequence shown here is derived from an EMBL/GenBank/DDBJ whole genome shotgun (WGS) entry which is preliminary data.</text>
</comment>
<dbReference type="InterPro" id="IPR007860">
    <property type="entry name" value="DNA_mmatch_repair_MutS_con_dom"/>
</dbReference>
<dbReference type="Gene3D" id="1.10.1420.10">
    <property type="match status" value="2"/>
</dbReference>
<comment type="similarity">
    <text evidence="1 9 10">Belongs to the DNA mismatch repair MutS family.</text>
</comment>
<evidence type="ECO:0000256" key="4">
    <source>
        <dbReference type="ARBA" id="ARBA00022763"/>
    </source>
</evidence>
<keyword evidence="13" id="KW-1185">Reference proteome</keyword>
<dbReference type="NCBIfam" id="NF003810">
    <property type="entry name" value="PRK05399.1"/>
    <property type="match status" value="1"/>
</dbReference>
<dbReference type="GO" id="GO:0006298">
    <property type="term" value="P:mismatch repair"/>
    <property type="evidence" value="ECO:0007669"/>
    <property type="project" value="UniProtKB-UniRule"/>
</dbReference>
<dbReference type="Pfam" id="PF05192">
    <property type="entry name" value="MutS_III"/>
    <property type="match status" value="1"/>
</dbReference>
<dbReference type="GO" id="GO:0003684">
    <property type="term" value="F:damaged DNA binding"/>
    <property type="evidence" value="ECO:0007669"/>
    <property type="project" value="UniProtKB-UniRule"/>
</dbReference>
<dbReference type="PANTHER" id="PTHR11361">
    <property type="entry name" value="DNA MISMATCH REPAIR PROTEIN MUTS FAMILY MEMBER"/>
    <property type="match status" value="1"/>
</dbReference>
<keyword evidence="4 9" id="KW-0227">DNA damage</keyword>
<dbReference type="CDD" id="cd03284">
    <property type="entry name" value="ABC_MutS1"/>
    <property type="match status" value="1"/>
</dbReference>
<dbReference type="SMART" id="SM00533">
    <property type="entry name" value="MUTSd"/>
    <property type="match status" value="1"/>
</dbReference>
<feature type="domain" description="DNA mismatch repair proteins mutS family" evidence="11">
    <location>
        <begin position="690"/>
        <end position="706"/>
    </location>
</feature>
<name>A0AA46AH14_9BACL</name>
<dbReference type="InterPro" id="IPR000432">
    <property type="entry name" value="DNA_mismatch_repair_MutS_C"/>
</dbReference>
<dbReference type="SUPFAM" id="SSF53150">
    <property type="entry name" value="DNA repair protein MutS, domain II"/>
    <property type="match status" value="1"/>
</dbReference>
<evidence type="ECO:0000256" key="6">
    <source>
        <dbReference type="ARBA" id="ARBA00023125"/>
    </source>
</evidence>
<organism evidence="12 13">
    <name type="scientific">Laceyella tengchongensis</name>
    <dbReference type="NCBI Taxonomy" id="574699"/>
    <lineage>
        <taxon>Bacteria</taxon>
        <taxon>Bacillati</taxon>
        <taxon>Bacillota</taxon>
        <taxon>Bacilli</taxon>
        <taxon>Bacillales</taxon>
        <taxon>Thermoactinomycetaceae</taxon>
        <taxon>Laceyella</taxon>
    </lineage>
</organism>
<dbReference type="HAMAP" id="MF_00096">
    <property type="entry name" value="MutS"/>
    <property type="match status" value="1"/>
</dbReference>
<dbReference type="PANTHER" id="PTHR11361:SF34">
    <property type="entry name" value="DNA MISMATCH REPAIR PROTEIN MSH1, MITOCHONDRIAL"/>
    <property type="match status" value="1"/>
</dbReference>
<evidence type="ECO:0000256" key="8">
    <source>
        <dbReference type="ARBA" id="ARBA00024647"/>
    </source>
</evidence>
<dbReference type="RefSeq" id="WP_284724635.1">
    <property type="nucleotide sequence ID" value="NZ_FXTU01000010.1"/>
</dbReference>
<evidence type="ECO:0000256" key="10">
    <source>
        <dbReference type="RuleBase" id="RU003756"/>
    </source>
</evidence>
<keyword evidence="7 9" id="KW-0234">DNA repair</keyword>
<comment type="function">
    <text evidence="8 9">This protein is involved in the repair of mismatches in DNA. It is possible that it carries out the mismatch recognition step. This protein has a weak ATPase activity.</text>
</comment>
<dbReference type="SUPFAM" id="SSF48334">
    <property type="entry name" value="DNA repair protein MutS, domain III"/>
    <property type="match status" value="1"/>
</dbReference>
<dbReference type="Gene3D" id="3.40.50.300">
    <property type="entry name" value="P-loop containing nucleotide triphosphate hydrolases"/>
    <property type="match status" value="1"/>
</dbReference>
<proteinExistence type="inferred from homology"/>
<keyword evidence="6 9" id="KW-0238">DNA-binding</keyword>
<dbReference type="PIRSF" id="PIRSF037677">
    <property type="entry name" value="DNA_mis_repair_Msh6"/>
    <property type="match status" value="1"/>
</dbReference>
<dbReference type="Gene3D" id="3.30.420.110">
    <property type="entry name" value="MutS, connector domain"/>
    <property type="match status" value="1"/>
</dbReference>
<evidence type="ECO:0000313" key="13">
    <source>
        <dbReference type="Proteomes" id="UP001157946"/>
    </source>
</evidence>
<accession>A0AA46AH14</accession>
<keyword evidence="5 9" id="KW-0067">ATP-binding</keyword>
<dbReference type="SUPFAM" id="SSF55271">
    <property type="entry name" value="DNA repair protein MutS, domain I"/>
    <property type="match status" value="1"/>
</dbReference>
<protein>
    <recommendedName>
        <fullName evidence="2 9">DNA mismatch repair protein MutS</fullName>
    </recommendedName>
</protein>
<dbReference type="GO" id="GO:0005524">
    <property type="term" value="F:ATP binding"/>
    <property type="evidence" value="ECO:0007669"/>
    <property type="project" value="UniProtKB-UniRule"/>
</dbReference>
<dbReference type="InterPro" id="IPR007695">
    <property type="entry name" value="DNA_mismatch_repair_MutS-lik_N"/>
</dbReference>
<dbReference type="InterPro" id="IPR007861">
    <property type="entry name" value="DNA_mismatch_repair_MutS_clamp"/>
</dbReference>
<dbReference type="Pfam" id="PF01624">
    <property type="entry name" value="MutS_I"/>
    <property type="match status" value="1"/>
</dbReference>
<evidence type="ECO:0000256" key="7">
    <source>
        <dbReference type="ARBA" id="ARBA00023204"/>
    </source>
</evidence>
<dbReference type="InterPro" id="IPR027417">
    <property type="entry name" value="P-loop_NTPase"/>
</dbReference>
<dbReference type="InterPro" id="IPR005748">
    <property type="entry name" value="DNA_mismatch_repair_MutS"/>
</dbReference>
<evidence type="ECO:0000256" key="5">
    <source>
        <dbReference type="ARBA" id="ARBA00022840"/>
    </source>
</evidence>
<dbReference type="Gene3D" id="3.40.1170.10">
    <property type="entry name" value="DNA repair protein MutS, domain I"/>
    <property type="match status" value="1"/>
</dbReference>
<dbReference type="InterPro" id="IPR017261">
    <property type="entry name" value="DNA_mismatch_repair_MutS/MSH"/>
</dbReference>
<dbReference type="GO" id="GO:0005829">
    <property type="term" value="C:cytosol"/>
    <property type="evidence" value="ECO:0007669"/>
    <property type="project" value="TreeGrafter"/>
</dbReference>
<evidence type="ECO:0000256" key="3">
    <source>
        <dbReference type="ARBA" id="ARBA00022741"/>
    </source>
</evidence>
<evidence type="ECO:0000256" key="1">
    <source>
        <dbReference type="ARBA" id="ARBA00006271"/>
    </source>
</evidence>
<feature type="binding site" evidence="9">
    <location>
        <begin position="616"/>
        <end position="623"/>
    </location>
    <ligand>
        <name>ATP</name>
        <dbReference type="ChEBI" id="CHEBI:30616"/>
    </ligand>
</feature>
<dbReference type="Pfam" id="PF05190">
    <property type="entry name" value="MutS_IV"/>
    <property type="match status" value="1"/>
</dbReference>
<dbReference type="InterPro" id="IPR045076">
    <property type="entry name" value="MutS"/>
</dbReference>
<sequence>MSQYTPMMQQYLSIKAQYPDAFLFFRLGDFYEMFFSDAEKAAEELEITLTSRDGGKERIPMCGVPYHSAHTYVEKLIEKGYKVAICEQVENPAAAKGVVKREVVRVITPGTIIEENMLVEQENNFLLALAGFGGTMALAAADLSTGECHVTELAGSLDWIIDEAASYEPKEVLLDEGLHGNDAFREALSGRCKCLVNPLTLEKLVEQELAEELPEQFANFNEVCTSEPLRRVLSMLFAYLKQTQKRTLGHLRRLRRYDAKQYMMLDEAARRNLELTRTLGEGKKRGSLLWLLDQTATAMGSRLLRKWLDKPLLNVPDIKRRQDTVAAFLSDFILLDEAREMLKQVYDLERLAARISFGSANARDLTNVKRSLSVIPHLRERLMRSGHDELAALGEQMDECQALRELIDRAIVDEPPVSVKEGGIMREGYHAELDQLRAIQKDGKSWIAQLEQQEREATGIKSLKIGYNRVFGYYIEVTKSNLQHVPERYQRKQTLANAERFVTPELKEREQLILNAAEKSVEMEYELFTEVRNQVAQEVTRLQHLAEKVAEIDVLQAFAIIAQKYRYVRPEVHQADRLHIKQGRHPVVEAATNVDDFVANDVTLDGDKRQILLITGPNMAGKSTYMRQVALITLMSQIGSYVPAEYAEVSIVDRIFTRIGAADDLIGGRSTFMVEMAETCHALREATSRSLILLDEVGRGTSTYDGMALAHAIVEYIHDHIGAKTLFSTHYHELTELERQLARLVNVHAQCIEKDGKVVFLHRIVPGGADKSYGIHVAELAGLPQPVIHRAKEILEELEGRFHASPEPAEPKPDDSAQLSLFDYAAKATSPAKDETANHVAESVTQGNGAATALLSTKEQEIIEALRQWDLMMKNPFECMQFLYELKQKL</sequence>
<gene>
    <name evidence="9" type="primary">mutS</name>
    <name evidence="12" type="ORF">SAMN06265361_11051</name>
</gene>
<reference evidence="12" key="1">
    <citation type="submission" date="2017-05" db="EMBL/GenBank/DDBJ databases">
        <authorList>
            <person name="Varghese N."/>
            <person name="Submissions S."/>
        </authorList>
    </citation>
    <scope>NUCLEOTIDE SEQUENCE</scope>
    <source>
        <strain evidence="12">DSM 45262</strain>
    </source>
</reference>
<dbReference type="InterPro" id="IPR007696">
    <property type="entry name" value="DNA_mismatch_repair_MutS_core"/>
</dbReference>
<dbReference type="InterPro" id="IPR036678">
    <property type="entry name" value="MutS_con_dom_sf"/>
</dbReference>
<dbReference type="InterPro" id="IPR036187">
    <property type="entry name" value="DNA_mismatch_repair_MutS_sf"/>
</dbReference>
<dbReference type="FunFam" id="3.40.1170.10:FF:000001">
    <property type="entry name" value="DNA mismatch repair protein MutS"/>
    <property type="match status" value="1"/>
</dbReference>
<dbReference type="FunFam" id="3.40.50.300:FF:000870">
    <property type="entry name" value="MutS protein homolog 4"/>
    <property type="match status" value="1"/>
</dbReference>
<keyword evidence="3 9" id="KW-0547">Nucleotide-binding</keyword>
<dbReference type="GO" id="GO:0030983">
    <property type="term" value="F:mismatched DNA binding"/>
    <property type="evidence" value="ECO:0007669"/>
    <property type="project" value="InterPro"/>
</dbReference>
<evidence type="ECO:0000256" key="2">
    <source>
        <dbReference type="ARBA" id="ARBA00021982"/>
    </source>
</evidence>
<evidence type="ECO:0000313" key="12">
    <source>
        <dbReference type="EMBL" id="SMP34005.1"/>
    </source>
</evidence>